<sequence length="253" mass="28127">MQRSKIFLIGLGVFSVLALMAFFVLVSLIGQLRQTAAVQEAGFKTTNNQSQEIISNINQNAGPDPLITPGEPFYAAVVRETDPVFSSGDGLVKIIEFGDFQCPYSLQVESPLNKILLEFKGKAALIWKDFANPAHTEARGAAIAARCADKQGKFWEYHDYLFENQDNLSRDLYNKIALELKLDLATFNKCVDGQETVELVGQGMADGQQIGVDATPYIIIGKRVFNYALSEEELRQAVEKELENQENKKAKNQ</sequence>
<evidence type="ECO:0000313" key="9">
    <source>
        <dbReference type="Proteomes" id="UP000177998"/>
    </source>
</evidence>
<keyword evidence="6" id="KW-1133">Transmembrane helix</keyword>
<dbReference type="SUPFAM" id="SSF52833">
    <property type="entry name" value="Thioredoxin-like"/>
    <property type="match status" value="1"/>
</dbReference>
<dbReference type="PANTHER" id="PTHR13887:SF14">
    <property type="entry name" value="DISULFIDE BOND FORMATION PROTEIN D"/>
    <property type="match status" value="1"/>
</dbReference>
<feature type="transmembrane region" description="Helical" evidence="6">
    <location>
        <begin position="7"/>
        <end position="29"/>
    </location>
</feature>
<dbReference type="InterPro" id="IPR036249">
    <property type="entry name" value="Thioredoxin-like_sf"/>
</dbReference>
<dbReference type="PANTHER" id="PTHR13887">
    <property type="entry name" value="GLUTATHIONE S-TRANSFERASE KAPPA"/>
    <property type="match status" value="1"/>
</dbReference>
<evidence type="ECO:0000256" key="6">
    <source>
        <dbReference type="SAM" id="Phobius"/>
    </source>
</evidence>
<dbReference type="Gene3D" id="3.40.30.10">
    <property type="entry name" value="Glutaredoxin"/>
    <property type="match status" value="1"/>
</dbReference>
<evidence type="ECO:0000313" key="8">
    <source>
        <dbReference type="EMBL" id="OGG90987.1"/>
    </source>
</evidence>
<dbReference type="Proteomes" id="UP000177998">
    <property type="component" value="Unassembled WGS sequence"/>
</dbReference>
<dbReference type="EMBL" id="MFMZ01000024">
    <property type="protein sequence ID" value="OGG90987.1"/>
    <property type="molecule type" value="Genomic_DNA"/>
</dbReference>
<dbReference type="STRING" id="1798564.A3H55_01075"/>
<keyword evidence="6" id="KW-0472">Membrane</keyword>
<organism evidence="8 9">
    <name type="scientific">Candidatus Kuenenbacteria bacterium RIFCSPLOWO2_02_FULL_42_16</name>
    <dbReference type="NCBI Taxonomy" id="1798564"/>
    <lineage>
        <taxon>Bacteria</taxon>
        <taxon>Candidatus Kueneniibacteriota</taxon>
    </lineage>
</organism>
<evidence type="ECO:0000256" key="2">
    <source>
        <dbReference type="ARBA" id="ARBA00022729"/>
    </source>
</evidence>
<keyword evidence="6" id="KW-0812">Transmembrane</keyword>
<proteinExistence type="inferred from homology"/>
<comment type="similarity">
    <text evidence="1">Belongs to the thioredoxin family. DsbA subfamily.</text>
</comment>
<evidence type="ECO:0000259" key="7">
    <source>
        <dbReference type="Pfam" id="PF13462"/>
    </source>
</evidence>
<reference evidence="8 9" key="1">
    <citation type="journal article" date="2016" name="Nat. Commun.">
        <title>Thousands of microbial genomes shed light on interconnected biogeochemical processes in an aquifer system.</title>
        <authorList>
            <person name="Anantharaman K."/>
            <person name="Brown C.T."/>
            <person name="Hug L.A."/>
            <person name="Sharon I."/>
            <person name="Castelle C.J."/>
            <person name="Probst A.J."/>
            <person name="Thomas B.C."/>
            <person name="Singh A."/>
            <person name="Wilkins M.J."/>
            <person name="Karaoz U."/>
            <person name="Brodie E.L."/>
            <person name="Williams K.H."/>
            <person name="Hubbard S.S."/>
            <person name="Banfield J.F."/>
        </authorList>
    </citation>
    <scope>NUCLEOTIDE SEQUENCE [LARGE SCALE GENOMIC DNA]</scope>
</reference>
<evidence type="ECO:0000256" key="3">
    <source>
        <dbReference type="ARBA" id="ARBA00023002"/>
    </source>
</evidence>
<evidence type="ECO:0000256" key="1">
    <source>
        <dbReference type="ARBA" id="ARBA00005791"/>
    </source>
</evidence>
<keyword evidence="4" id="KW-1015">Disulfide bond</keyword>
<protein>
    <recommendedName>
        <fullName evidence="7">Thioredoxin-like fold domain-containing protein</fullName>
    </recommendedName>
</protein>
<comment type="caution">
    <text evidence="8">The sequence shown here is derived from an EMBL/GenBank/DDBJ whole genome shotgun (WGS) entry which is preliminary data.</text>
</comment>
<gene>
    <name evidence="8" type="ORF">A3H55_01075</name>
</gene>
<feature type="domain" description="Thioredoxin-like fold" evidence="7">
    <location>
        <begin position="87"/>
        <end position="240"/>
    </location>
</feature>
<keyword evidence="5" id="KW-0676">Redox-active center</keyword>
<evidence type="ECO:0000256" key="4">
    <source>
        <dbReference type="ARBA" id="ARBA00023157"/>
    </source>
</evidence>
<dbReference type="Pfam" id="PF13462">
    <property type="entry name" value="Thioredoxin_4"/>
    <property type="match status" value="1"/>
</dbReference>
<dbReference type="InterPro" id="IPR012336">
    <property type="entry name" value="Thioredoxin-like_fold"/>
</dbReference>
<keyword evidence="2" id="KW-0732">Signal</keyword>
<dbReference type="GO" id="GO:0016491">
    <property type="term" value="F:oxidoreductase activity"/>
    <property type="evidence" value="ECO:0007669"/>
    <property type="project" value="UniProtKB-KW"/>
</dbReference>
<accession>A0A1F6FYP4</accession>
<keyword evidence="3" id="KW-0560">Oxidoreductase</keyword>
<evidence type="ECO:0000256" key="5">
    <source>
        <dbReference type="ARBA" id="ARBA00023284"/>
    </source>
</evidence>
<dbReference type="AlphaFoldDB" id="A0A1F6FYP4"/>
<name>A0A1F6FYP4_9BACT</name>